<evidence type="ECO:0000313" key="2">
    <source>
        <dbReference type="EMBL" id="KAK1277714.1"/>
    </source>
</evidence>
<organism evidence="2 3">
    <name type="scientific">Acorus gramineus</name>
    <name type="common">Dwarf sweet flag</name>
    <dbReference type="NCBI Taxonomy" id="55184"/>
    <lineage>
        <taxon>Eukaryota</taxon>
        <taxon>Viridiplantae</taxon>
        <taxon>Streptophyta</taxon>
        <taxon>Embryophyta</taxon>
        <taxon>Tracheophyta</taxon>
        <taxon>Spermatophyta</taxon>
        <taxon>Magnoliopsida</taxon>
        <taxon>Liliopsida</taxon>
        <taxon>Acoraceae</taxon>
        <taxon>Acorus</taxon>
    </lineage>
</organism>
<reference evidence="2" key="1">
    <citation type="journal article" date="2023" name="Nat. Commun.">
        <title>Diploid and tetraploid genomes of Acorus and the evolution of monocots.</title>
        <authorList>
            <person name="Ma L."/>
            <person name="Liu K.W."/>
            <person name="Li Z."/>
            <person name="Hsiao Y.Y."/>
            <person name="Qi Y."/>
            <person name="Fu T."/>
            <person name="Tang G.D."/>
            <person name="Zhang D."/>
            <person name="Sun W.H."/>
            <person name="Liu D.K."/>
            <person name="Li Y."/>
            <person name="Chen G.Z."/>
            <person name="Liu X.D."/>
            <person name="Liao X.Y."/>
            <person name="Jiang Y.T."/>
            <person name="Yu X."/>
            <person name="Hao Y."/>
            <person name="Huang J."/>
            <person name="Zhao X.W."/>
            <person name="Ke S."/>
            <person name="Chen Y.Y."/>
            <person name="Wu W.L."/>
            <person name="Hsu J.L."/>
            <person name="Lin Y.F."/>
            <person name="Huang M.D."/>
            <person name="Li C.Y."/>
            <person name="Huang L."/>
            <person name="Wang Z.W."/>
            <person name="Zhao X."/>
            <person name="Zhong W.Y."/>
            <person name="Peng D.H."/>
            <person name="Ahmad S."/>
            <person name="Lan S."/>
            <person name="Zhang J.S."/>
            <person name="Tsai W.C."/>
            <person name="Van de Peer Y."/>
            <person name="Liu Z.J."/>
        </authorList>
    </citation>
    <scope>NUCLEOTIDE SEQUENCE</scope>
    <source>
        <strain evidence="2">SCP</strain>
    </source>
</reference>
<dbReference type="EMBL" id="JAUJYN010000002">
    <property type="protein sequence ID" value="KAK1277714.1"/>
    <property type="molecule type" value="Genomic_DNA"/>
</dbReference>
<accession>A0AAV9BNK4</accession>
<reference evidence="2" key="2">
    <citation type="submission" date="2023-06" db="EMBL/GenBank/DDBJ databases">
        <authorList>
            <person name="Ma L."/>
            <person name="Liu K.-W."/>
            <person name="Li Z."/>
            <person name="Hsiao Y.-Y."/>
            <person name="Qi Y."/>
            <person name="Fu T."/>
            <person name="Tang G."/>
            <person name="Zhang D."/>
            <person name="Sun W.-H."/>
            <person name="Liu D.-K."/>
            <person name="Li Y."/>
            <person name="Chen G.-Z."/>
            <person name="Liu X.-D."/>
            <person name="Liao X.-Y."/>
            <person name="Jiang Y.-T."/>
            <person name="Yu X."/>
            <person name="Hao Y."/>
            <person name="Huang J."/>
            <person name="Zhao X.-W."/>
            <person name="Ke S."/>
            <person name="Chen Y.-Y."/>
            <person name="Wu W.-L."/>
            <person name="Hsu J.-L."/>
            <person name="Lin Y.-F."/>
            <person name="Huang M.-D."/>
            <person name="Li C.-Y."/>
            <person name="Huang L."/>
            <person name="Wang Z.-W."/>
            <person name="Zhao X."/>
            <person name="Zhong W.-Y."/>
            <person name="Peng D.-H."/>
            <person name="Ahmad S."/>
            <person name="Lan S."/>
            <person name="Zhang J.-S."/>
            <person name="Tsai W.-C."/>
            <person name="Van De Peer Y."/>
            <person name="Liu Z.-J."/>
        </authorList>
    </citation>
    <scope>NUCLEOTIDE SEQUENCE</scope>
    <source>
        <strain evidence="2">SCP</strain>
        <tissue evidence="2">Leaves</tissue>
    </source>
</reference>
<proteinExistence type="predicted"/>
<keyword evidence="3" id="KW-1185">Reference proteome</keyword>
<comment type="caution">
    <text evidence="2">The sequence shown here is derived from an EMBL/GenBank/DDBJ whole genome shotgun (WGS) entry which is preliminary data.</text>
</comment>
<feature type="region of interest" description="Disordered" evidence="1">
    <location>
        <begin position="1"/>
        <end position="33"/>
    </location>
</feature>
<sequence>MPKSQPQRRDNMEDLPPPGYPTGSSPAKKPCCCPHTKKKGERGFIEGFINILGSQVLDTAPFTTSLIPPHPV</sequence>
<name>A0AAV9BNK4_ACOGR</name>
<dbReference type="AlphaFoldDB" id="A0AAV9BNK4"/>
<protein>
    <submittedName>
        <fullName evidence="2">Uncharacterized protein</fullName>
    </submittedName>
</protein>
<evidence type="ECO:0000256" key="1">
    <source>
        <dbReference type="SAM" id="MobiDB-lite"/>
    </source>
</evidence>
<gene>
    <name evidence="2" type="ORF">QJS04_geneDACA007407</name>
</gene>
<dbReference type="Proteomes" id="UP001179952">
    <property type="component" value="Unassembled WGS sequence"/>
</dbReference>
<evidence type="ECO:0000313" key="3">
    <source>
        <dbReference type="Proteomes" id="UP001179952"/>
    </source>
</evidence>